<reference evidence="4 5" key="1">
    <citation type="submission" date="2024-01" db="EMBL/GenBank/DDBJ databases">
        <title>The genome of the rayed Mediterranean limpet Patella caerulea (Linnaeus, 1758).</title>
        <authorList>
            <person name="Anh-Thu Weber A."/>
            <person name="Halstead-Nussloch G."/>
        </authorList>
    </citation>
    <scope>NUCLEOTIDE SEQUENCE [LARGE SCALE GENOMIC DNA]</scope>
    <source>
        <strain evidence="4">AATW-2023a</strain>
        <tissue evidence="4">Whole specimen</tissue>
    </source>
</reference>
<dbReference type="PROSITE" id="PS51808">
    <property type="entry name" value="CHCH"/>
    <property type="match status" value="1"/>
</dbReference>
<comment type="caution">
    <text evidence="4">The sequence shown here is derived from an EMBL/GenBank/DDBJ whole genome shotgun (WGS) entry which is preliminary data.</text>
</comment>
<evidence type="ECO:0000313" key="4">
    <source>
        <dbReference type="EMBL" id="KAK6181099.1"/>
    </source>
</evidence>
<dbReference type="Pfam" id="PF02297">
    <property type="entry name" value="COX6B"/>
    <property type="match status" value="1"/>
</dbReference>
<protein>
    <recommendedName>
        <fullName evidence="6">Cytochrome c oxidase assembly factor 6 homolog</fullName>
    </recommendedName>
</protein>
<dbReference type="Gene3D" id="1.10.10.140">
    <property type="entry name" value="Cytochrome c oxidase, subunit VIb"/>
    <property type="match status" value="1"/>
</dbReference>
<organism evidence="4 5">
    <name type="scientific">Patella caerulea</name>
    <name type="common">Rayed Mediterranean limpet</name>
    <dbReference type="NCBI Taxonomy" id="87958"/>
    <lineage>
        <taxon>Eukaryota</taxon>
        <taxon>Metazoa</taxon>
        <taxon>Spiralia</taxon>
        <taxon>Lophotrochozoa</taxon>
        <taxon>Mollusca</taxon>
        <taxon>Gastropoda</taxon>
        <taxon>Patellogastropoda</taxon>
        <taxon>Patelloidea</taxon>
        <taxon>Patellidae</taxon>
        <taxon>Patella</taxon>
    </lineage>
</organism>
<keyword evidence="5" id="KW-1185">Reference proteome</keyword>
<keyword evidence="2" id="KW-0496">Mitochondrion</keyword>
<gene>
    <name evidence="4" type="ORF">SNE40_009031</name>
</gene>
<dbReference type="GO" id="GO:0042775">
    <property type="term" value="P:mitochondrial ATP synthesis coupled electron transport"/>
    <property type="evidence" value="ECO:0007669"/>
    <property type="project" value="TreeGrafter"/>
</dbReference>
<dbReference type="AlphaFoldDB" id="A0AAN8JVN4"/>
<sequence length="77" mass="9360">MAAPTKEEREACWKEKDIYWQCIDDNDGDKSKCLKVREGFEAKCTKAWVKYFERRKDYLRYKEKIEKEGFEPINQKS</sequence>
<name>A0AAN8JVN4_PATCE</name>
<dbReference type="PANTHER" id="PTHR46690">
    <property type="entry name" value="CYTOCHROME C OXIDASE ASSEMBLY FACTOR 6 HOMOLOG"/>
    <property type="match status" value="1"/>
</dbReference>
<dbReference type="EMBL" id="JAZGQO010000007">
    <property type="protein sequence ID" value="KAK6181099.1"/>
    <property type="molecule type" value="Genomic_DNA"/>
</dbReference>
<evidence type="ECO:0008006" key="6">
    <source>
        <dbReference type="Google" id="ProtNLM"/>
    </source>
</evidence>
<keyword evidence="3" id="KW-1015">Disulfide bond</keyword>
<evidence type="ECO:0000256" key="3">
    <source>
        <dbReference type="ARBA" id="ARBA00023157"/>
    </source>
</evidence>
<evidence type="ECO:0000256" key="2">
    <source>
        <dbReference type="ARBA" id="ARBA00023128"/>
    </source>
</evidence>
<evidence type="ECO:0000256" key="1">
    <source>
        <dbReference type="ARBA" id="ARBA00004173"/>
    </source>
</evidence>
<accession>A0AAN8JVN4</accession>
<dbReference type="InterPro" id="IPR048280">
    <property type="entry name" value="COX6B-like"/>
</dbReference>
<comment type="subcellular location">
    <subcellularLocation>
        <location evidence="1">Mitochondrion</location>
    </subcellularLocation>
</comment>
<dbReference type="Proteomes" id="UP001347796">
    <property type="component" value="Unassembled WGS sequence"/>
</dbReference>
<evidence type="ECO:0000313" key="5">
    <source>
        <dbReference type="Proteomes" id="UP001347796"/>
    </source>
</evidence>
<dbReference type="GO" id="GO:0008535">
    <property type="term" value="P:respiratory chain complex IV assembly"/>
    <property type="evidence" value="ECO:0007669"/>
    <property type="project" value="InterPro"/>
</dbReference>
<proteinExistence type="predicted"/>
<dbReference type="InterPro" id="IPR042289">
    <property type="entry name" value="COA6"/>
</dbReference>
<dbReference type="SUPFAM" id="SSF47694">
    <property type="entry name" value="Cytochrome c oxidase subunit h"/>
    <property type="match status" value="1"/>
</dbReference>
<dbReference type="PANTHER" id="PTHR46690:SF1">
    <property type="entry name" value="CYTOCHROME C OXIDASE ASSEMBLY FACTOR 6 HOMOLOG"/>
    <property type="match status" value="1"/>
</dbReference>
<dbReference type="InterPro" id="IPR036549">
    <property type="entry name" value="CX6/COA6-like_sf"/>
</dbReference>
<dbReference type="GO" id="GO:0005739">
    <property type="term" value="C:mitochondrion"/>
    <property type="evidence" value="ECO:0007669"/>
    <property type="project" value="UniProtKB-SubCell"/>
</dbReference>